<dbReference type="GO" id="GO:0016301">
    <property type="term" value="F:kinase activity"/>
    <property type="evidence" value="ECO:0007669"/>
    <property type="project" value="InterPro"/>
</dbReference>
<evidence type="ECO:0000259" key="1">
    <source>
        <dbReference type="PROSITE" id="PS51459"/>
    </source>
</evidence>
<feature type="domain" description="Fido" evidence="1">
    <location>
        <begin position="9"/>
        <end position="126"/>
    </location>
</feature>
<dbReference type="InterPro" id="IPR003812">
    <property type="entry name" value="Fido"/>
</dbReference>
<dbReference type="SUPFAM" id="SSF140931">
    <property type="entry name" value="Fic-like"/>
    <property type="match status" value="1"/>
</dbReference>
<dbReference type="PIRSF" id="PIRSF018297">
    <property type="entry name" value="Doc"/>
    <property type="match status" value="1"/>
</dbReference>
<organism evidence="2">
    <name type="scientific">Candidatus Kentrum sp. LPFa</name>
    <dbReference type="NCBI Taxonomy" id="2126335"/>
    <lineage>
        <taxon>Bacteria</taxon>
        <taxon>Pseudomonadati</taxon>
        <taxon>Pseudomonadota</taxon>
        <taxon>Gammaproteobacteria</taxon>
        <taxon>Candidatus Kentrum</taxon>
    </lineage>
</organism>
<evidence type="ECO:0000313" key="2">
    <source>
        <dbReference type="EMBL" id="VFK24268.1"/>
    </source>
</evidence>
<gene>
    <name evidence="2" type="ORF">BECKLPF1236B_GA0070989_13992</name>
</gene>
<dbReference type="InterPro" id="IPR036597">
    <property type="entry name" value="Fido-like_dom_sf"/>
</dbReference>
<dbReference type="Gene3D" id="1.20.120.1870">
    <property type="entry name" value="Fic/DOC protein, Fido domain"/>
    <property type="match status" value="1"/>
</dbReference>
<name>A0A450X4S4_9GAMM</name>
<reference evidence="2" key="1">
    <citation type="submission" date="2019-02" db="EMBL/GenBank/DDBJ databases">
        <authorList>
            <person name="Gruber-Vodicka R. H."/>
            <person name="Seah K. B. B."/>
        </authorList>
    </citation>
    <scope>NUCLEOTIDE SEQUENCE</scope>
    <source>
        <strain evidence="2">BECK_S313</strain>
    </source>
</reference>
<dbReference type="NCBIfam" id="TIGR01550">
    <property type="entry name" value="DOC_P1"/>
    <property type="match status" value="1"/>
</dbReference>
<dbReference type="PANTHER" id="PTHR39426:SF1">
    <property type="entry name" value="HOMOLOGY TO DEATH-ON-CURING PROTEIN OF PHAGE P1"/>
    <property type="match status" value="1"/>
</dbReference>
<dbReference type="PANTHER" id="PTHR39426">
    <property type="entry name" value="HOMOLOGY TO DEATH-ON-CURING PROTEIN OF PHAGE P1"/>
    <property type="match status" value="1"/>
</dbReference>
<dbReference type="Pfam" id="PF02661">
    <property type="entry name" value="Fic"/>
    <property type="match status" value="1"/>
</dbReference>
<accession>A0A450X4S4</accession>
<dbReference type="AlphaFoldDB" id="A0A450X4S4"/>
<protein>
    <submittedName>
        <fullName evidence="2">Death on curing protein</fullName>
    </submittedName>
</protein>
<dbReference type="InterPro" id="IPR006440">
    <property type="entry name" value="Doc"/>
</dbReference>
<dbReference type="EMBL" id="CAADFK010000399">
    <property type="protein sequence ID" value="VFK24268.1"/>
    <property type="molecule type" value="Genomic_DNA"/>
</dbReference>
<proteinExistence type="predicted"/>
<dbReference type="InterPro" id="IPR053737">
    <property type="entry name" value="Type_II_TA_Toxin"/>
</dbReference>
<dbReference type="PROSITE" id="PS51459">
    <property type="entry name" value="FIDO"/>
    <property type="match status" value="1"/>
</dbReference>
<sequence>MNLNTPKWISKKQAIYIHDLSIKKHGGIAGIRDEGLLDSALNRPLNHFTYGERSLYALTAIYAQGISKNHAFLDGNKRTAYSVAALFLHFNGLSLKISSIEKQIAFFMDLAAGKVSREELTLFYQNNT</sequence>